<dbReference type="OrthoDB" id="9808601at2"/>
<dbReference type="AlphaFoldDB" id="C8XJL8"/>
<keyword evidence="3 4" id="KW-0418">Kinase</keyword>
<dbReference type="Pfam" id="PF00294">
    <property type="entry name" value="PfkB"/>
    <property type="match status" value="1"/>
</dbReference>
<feature type="region of interest" description="Disordered" evidence="5">
    <location>
        <begin position="313"/>
        <end position="342"/>
    </location>
</feature>
<dbReference type="InParanoid" id="C8XJL8"/>
<accession>C8XJL8</accession>
<reference evidence="7 8" key="2">
    <citation type="journal article" date="2010" name="Stand. Genomic Sci.">
        <title>Complete genome sequence of Nakamurella multipartita type strain (Y-104).</title>
        <authorList>
            <person name="Tice H."/>
            <person name="Mayilraj S."/>
            <person name="Sims D."/>
            <person name="Lapidus A."/>
            <person name="Nolan M."/>
            <person name="Lucas S."/>
            <person name="Glavina Del Rio T."/>
            <person name="Copeland A."/>
            <person name="Cheng J.F."/>
            <person name="Meincke L."/>
            <person name="Bruce D."/>
            <person name="Goodwin L."/>
            <person name="Pitluck S."/>
            <person name="Ivanova N."/>
            <person name="Mavromatis K."/>
            <person name="Ovchinnikova G."/>
            <person name="Pati A."/>
            <person name="Chen A."/>
            <person name="Palaniappan K."/>
            <person name="Land M."/>
            <person name="Hauser L."/>
            <person name="Chang Y.J."/>
            <person name="Jeffries C.D."/>
            <person name="Detter J.C."/>
            <person name="Brettin T."/>
            <person name="Rohde M."/>
            <person name="Goker M."/>
            <person name="Bristow J."/>
            <person name="Eisen J.A."/>
            <person name="Markowitz V."/>
            <person name="Hugenholtz P."/>
            <person name="Kyrpides N.C."/>
            <person name="Klenk H.P."/>
            <person name="Chen F."/>
        </authorList>
    </citation>
    <scope>NUCLEOTIDE SEQUENCE [LARGE SCALE GENOMIC DNA]</scope>
    <source>
        <strain evidence="8">ATCC 700099 / DSM 44233 / CIP 104796 / JCM 9543 / NBRC 105858 / Y-104</strain>
    </source>
</reference>
<evidence type="ECO:0000256" key="4">
    <source>
        <dbReference type="RuleBase" id="RU003704"/>
    </source>
</evidence>
<evidence type="ECO:0000256" key="2">
    <source>
        <dbReference type="ARBA" id="ARBA00022679"/>
    </source>
</evidence>
<evidence type="ECO:0000313" key="8">
    <source>
        <dbReference type="Proteomes" id="UP000002218"/>
    </source>
</evidence>
<organism evidence="7 8">
    <name type="scientific">Nakamurella multipartita (strain ATCC 700099 / DSM 44233 / CIP 104796 / JCM 9543 / NBRC 105858 / Y-104)</name>
    <name type="common">Microsphaera multipartita</name>
    <dbReference type="NCBI Taxonomy" id="479431"/>
    <lineage>
        <taxon>Bacteria</taxon>
        <taxon>Bacillati</taxon>
        <taxon>Actinomycetota</taxon>
        <taxon>Actinomycetes</taxon>
        <taxon>Nakamurellales</taxon>
        <taxon>Nakamurellaceae</taxon>
        <taxon>Nakamurella</taxon>
    </lineage>
</organism>
<dbReference type="Gene3D" id="3.40.1190.20">
    <property type="match status" value="1"/>
</dbReference>
<dbReference type="Proteomes" id="UP000002218">
    <property type="component" value="Chromosome"/>
</dbReference>
<name>C8XJL8_NAKMY</name>
<dbReference type="KEGG" id="nml:Namu_4291"/>
<reference evidence="8" key="1">
    <citation type="submission" date="2009-09" db="EMBL/GenBank/DDBJ databases">
        <title>The complete genome of Nakamurella multipartita DSM 44233.</title>
        <authorList>
            <consortium name="US DOE Joint Genome Institute (JGI-PGF)"/>
            <person name="Lucas S."/>
            <person name="Copeland A."/>
            <person name="Lapidus A."/>
            <person name="Glavina del Rio T."/>
            <person name="Dalin E."/>
            <person name="Tice H."/>
            <person name="Bruce D."/>
            <person name="Goodwin L."/>
            <person name="Pitluck S."/>
            <person name="Kyrpides N."/>
            <person name="Mavromatis K."/>
            <person name="Ivanova N."/>
            <person name="Ovchinnikova G."/>
            <person name="Sims D."/>
            <person name="Meincke L."/>
            <person name="Brettin T."/>
            <person name="Detter J.C."/>
            <person name="Han C."/>
            <person name="Larimer F."/>
            <person name="Land M."/>
            <person name="Hauser L."/>
            <person name="Markowitz V."/>
            <person name="Cheng J.-F."/>
            <person name="Hugenholtz P."/>
            <person name="Woyke T."/>
            <person name="Wu D."/>
            <person name="Klenk H.-P."/>
            <person name="Eisen J.A."/>
        </authorList>
    </citation>
    <scope>NUCLEOTIDE SEQUENCE [LARGE SCALE GENOMIC DNA]</scope>
    <source>
        <strain evidence="8">ATCC 700099 / DSM 44233 / CIP 104796 / JCM 9543 / NBRC 105858 / Y-104</strain>
    </source>
</reference>
<dbReference type="InterPro" id="IPR052700">
    <property type="entry name" value="Carb_kinase_PfkB-like"/>
</dbReference>
<evidence type="ECO:0000313" key="7">
    <source>
        <dbReference type="EMBL" id="ACV80579.1"/>
    </source>
</evidence>
<comment type="similarity">
    <text evidence="1 4">Belongs to the carbohydrate kinase PfkB family.</text>
</comment>
<dbReference type="PRINTS" id="PR00990">
    <property type="entry name" value="RIBOKINASE"/>
</dbReference>
<keyword evidence="8" id="KW-1185">Reference proteome</keyword>
<dbReference type="GO" id="GO:0016301">
    <property type="term" value="F:kinase activity"/>
    <property type="evidence" value="ECO:0007669"/>
    <property type="project" value="UniProtKB-KW"/>
</dbReference>
<dbReference type="InterPro" id="IPR029056">
    <property type="entry name" value="Ribokinase-like"/>
</dbReference>
<proteinExistence type="inferred from homology"/>
<evidence type="ECO:0000256" key="5">
    <source>
        <dbReference type="SAM" id="MobiDB-lite"/>
    </source>
</evidence>
<gene>
    <name evidence="7" type="ordered locus">Namu_4291</name>
</gene>
<dbReference type="eggNOG" id="COG0524">
    <property type="taxonomic scope" value="Bacteria"/>
</dbReference>
<dbReference type="InterPro" id="IPR002139">
    <property type="entry name" value="Ribo/fructo_kinase"/>
</dbReference>
<sequence length="342" mass="35232">MVSSSNPSVVTFGETMVRLSLPGHAHPALGAPALGIGGAESNVAIAAARLGVDSTWLSVLGDDDFGDLVEREIRGQGVRVLARRDPVAPTGLLVKEFRGGWPSRVRYYRAGSAAAGMTAADVDDTAAAAIAAAGVLHLTGITPALGPGPTAAAHRAIEIARAAGVLVSVDVNYRSSLWSADRARPALLALIRRADVLFAGSDEAALILDRPEPVDDIFRAAADLAAELTRLGPGQVVLKLGRHGALARRDGAIDEVPAYPVTVVDTVGAGDAFVGAYLATLVRGQDVKACLDAGARMGALVCAAPGDWEGVLDWPGSFGPPPDPDRPDLGRAAHPHADDVRR</sequence>
<keyword evidence="2 4" id="KW-0808">Transferase</keyword>
<dbReference type="RefSeq" id="WP_015749404.1">
    <property type="nucleotide sequence ID" value="NC_013235.1"/>
</dbReference>
<dbReference type="PANTHER" id="PTHR43320">
    <property type="entry name" value="SUGAR KINASE"/>
    <property type="match status" value="1"/>
</dbReference>
<evidence type="ECO:0000259" key="6">
    <source>
        <dbReference type="Pfam" id="PF00294"/>
    </source>
</evidence>
<dbReference type="PROSITE" id="PS00584">
    <property type="entry name" value="PFKB_KINASES_2"/>
    <property type="match status" value="1"/>
</dbReference>
<dbReference type="HOGENOM" id="CLU_027634_6_0_11"/>
<dbReference type="STRING" id="479431.Namu_4291"/>
<dbReference type="InterPro" id="IPR011611">
    <property type="entry name" value="PfkB_dom"/>
</dbReference>
<dbReference type="PANTHER" id="PTHR43320:SF2">
    <property type="entry name" value="2-DEHYDRO-3-DEOXYGLUCONOKINASE_2-DEHYDRO-3-DEOXYGALACTONOKINASE"/>
    <property type="match status" value="1"/>
</dbReference>
<evidence type="ECO:0000256" key="3">
    <source>
        <dbReference type="ARBA" id="ARBA00022777"/>
    </source>
</evidence>
<dbReference type="SUPFAM" id="SSF53613">
    <property type="entry name" value="Ribokinase-like"/>
    <property type="match status" value="1"/>
</dbReference>
<dbReference type="EMBL" id="CP001737">
    <property type="protein sequence ID" value="ACV80579.1"/>
    <property type="molecule type" value="Genomic_DNA"/>
</dbReference>
<feature type="compositionally biased region" description="Basic and acidic residues" evidence="5">
    <location>
        <begin position="323"/>
        <end position="342"/>
    </location>
</feature>
<dbReference type="InterPro" id="IPR002173">
    <property type="entry name" value="Carboh/pur_kinase_PfkB_CS"/>
</dbReference>
<protein>
    <submittedName>
        <fullName evidence="7">PfkB domain protein</fullName>
    </submittedName>
</protein>
<feature type="domain" description="Carbohydrate kinase PfkB" evidence="6">
    <location>
        <begin position="8"/>
        <end position="307"/>
    </location>
</feature>
<evidence type="ECO:0000256" key="1">
    <source>
        <dbReference type="ARBA" id="ARBA00010688"/>
    </source>
</evidence>
<dbReference type="CDD" id="cd01166">
    <property type="entry name" value="KdgK"/>
    <property type="match status" value="1"/>
</dbReference>